<evidence type="ECO:0000256" key="8">
    <source>
        <dbReference type="NCBIfam" id="TIGR01529"/>
    </source>
</evidence>
<dbReference type="GO" id="GO:0006526">
    <property type="term" value="P:L-arginine biosynthetic process"/>
    <property type="evidence" value="ECO:0007669"/>
    <property type="project" value="UniProtKB-UniPathway"/>
</dbReference>
<dbReference type="PRINTS" id="PR01467">
    <property type="entry name" value="ARGREPRESSOR"/>
</dbReference>
<keyword evidence="3 7" id="KW-0963">Cytoplasm</keyword>
<evidence type="ECO:0000259" key="9">
    <source>
        <dbReference type="Pfam" id="PF01316"/>
    </source>
</evidence>
<dbReference type="STRING" id="1122154.SAMN02746068_00308"/>
<dbReference type="Pfam" id="PF01316">
    <property type="entry name" value="Arg_repressor"/>
    <property type="match status" value="1"/>
</dbReference>
<dbReference type="GO" id="GO:0005737">
    <property type="term" value="C:cytoplasm"/>
    <property type="evidence" value="ECO:0007669"/>
    <property type="project" value="UniProtKB-SubCell"/>
</dbReference>
<evidence type="ECO:0000256" key="4">
    <source>
        <dbReference type="ARBA" id="ARBA00023015"/>
    </source>
</evidence>
<evidence type="ECO:0000313" key="13">
    <source>
        <dbReference type="Proteomes" id="UP000185655"/>
    </source>
</evidence>
<comment type="similarity">
    <text evidence="2 7">Belongs to the ArgR family.</text>
</comment>
<dbReference type="EMBL" id="FPKS01000002">
    <property type="protein sequence ID" value="SFZ71149.1"/>
    <property type="molecule type" value="Genomic_DNA"/>
</dbReference>
<dbReference type="GO" id="GO:1900079">
    <property type="term" value="P:regulation of arginine biosynthetic process"/>
    <property type="evidence" value="ECO:0007669"/>
    <property type="project" value="UniProtKB-UniRule"/>
</dbReference>
<dbReference type="InterPro" id="IPR001669">
    <property type="entry name" value="Arg_repress"/>
</dbReference>
<comment type="function">
    <text evidence="7">Regulates arginine biosynthesis genes.</text>
</comment>
<evidence type="ECO:0000256" key="1">
    <source>
        <dbReference type="ARBA" id="ARBA00004496"/>
    </source>
</evidence>
<dbReference type="InterPro" id="IPR020899">
    <property type="entry name" value="Arg_repress_C"/>
</dbReference>
<dbReference type="GO" id="GO:0051259">
    <property type="term" value="P:protein complex oligomerization"/>
    <property type="evidence" value="ECO:0007669"/>
    <property type="project" value="InterPro"/>
</dbReference>
<dbReference type="Proteomes" id="UP000218979">
    <property type="component" value="Unassembled WGS sequence"/>
</dbReference>
<protein>
    <recommendedName>
        <fullName evidence="7 8">Arginine repressor</fullName>
    </recommendedName>
</protein>
<dbReference type="PANTHER" id="PTHR34471:SF1">
    <property type="entry name" value="ARGININE REPRESSOR"/>
    <property type="match status" value="1"/>
</dbReference>
<evidence type="ECO:0000256" key="3">
    <source>
        <dbReference type="ARBA" id="ARBA00022490"/>
    </source>
</evidence>
<organism evidence="12 13">
    <name type="scientific">Pseudolactococcus chungangensis CAU 28 = DSM 22330</name>
    <dbReference type="NCBI Taxonomy" id="1122154"/>
    <lineage>
        <taxon>Bacteria</taxon>
        <taxon>Bacillati</taxon>
        <taxon>Bacillota</taxon>
        <taxon>Bacilli</taxon>
        <taxon>Lactobacillales</taxon>
        <taxon>Streptococcaceae</taxon>
        <taxon>Pseudolactococcus</taxon>
    </lineage>
</organism>
<name>A0A1K2H679_9LACT</name>
<dbReference type="Proteomes" id="UP000185655">
    <property type="component" value="Unassembled WGS sequence"/>
</dbReference>
<dbReference type="Pfam" id="PF02863">
    <property type="entry name" value="Arg_repressor_C"/>
    <property type="match status" value="1"/>
</dbReference>
<dbReference type="InterPro" id="IPR036388">
    <property type="entry name" value="WH-like_DNA-bd_sf"/>
</dbReference>
<dbReference type="EMBL" id="JXJT01000029">
    <property type="protein sequence ID" value="PCS00276.1"/>
    <property type="molecule type" value="Genomic_DNA"/>
</dbReference>
<evidence type="ECO:0000256" key="6">
    <source>
        <dbReference type="ARBA" id="ARBA00023163"/>
    </source>
</evidence>
<dbReference type="RefSeq" id="WP_031366441.1">
    <property type="nucleotide sequence ID" value="NZ_FPKS01000002.1"/>
</dbReference>
<keyword evidence="14" id="KW-1185">Reference proteome</keyword>
<evidence type="ECO:0000313" key="14">
    <source>
        <dbReference type="Proteomes" id="UP000218979"/>
    </source>
</evidence>
<reference evidence="11 14" key="1">
    <citation type="submission" date="2014-12" db="EMBL/GenBank/DDBJ databases">
        <title>Draft genome sequences of 10 type strains of Lactococcus.</title>
        <authorList>
            <person name="Sun Z."/>
            <person name="Zhong Z."/>
            <person name="Liu W."/>
            <person name="Zhang W."/>
            <person name="Zhang H."/>
        </authorList>
    </citation>
    <scope>NUCLEOTIDE SEQUENCE [LARGE SCALE GENOMIC DNA]</scope>
    <source>
        <strain evidence="11 14">DSM 22330</strain>
    </source>
</reference>
<reference evidence="12 13" key="2">
    <citation type="submission" date="2016-11" db="EMBL/GenBank/DDBJ databases">
        <authorList>
            <person name="Jaros S."/>
            <person name="Januszkiewicz K."/>
            <person name="Wedrychowicz H."/>
        </authorList>
    </citation>
    <scope>NUCLEOTIDE SEQUENCE [LARGE SCALE GENOMIC DNA]</scope>
    <source>
        <strain evidence="12 13">DSM 22330</strain>
    </source>
</reference>
<feature type="domain" description="Arginine repressor DNA-binding" evidence="9">
    <location>
        <begin position="1"/>
        <end position="61"/>
    </location>
</feature>
<keyword evidence="7" id="KW-0055">Arginine biosynthesis</keyword>
<dbReference type="GO" id="GO:0003700">
    <property type="term" value="F:DNA-binding transcription factor activity"/>
    <property type="evidence" value="ECO:0007669"/>
    <property type="project" value="UniProtKB-UniRule"/>
</dbReference>
<dbReference type="InterPro" id="IPR036390">
    <property type="entry name" value="WH_DNA-bd_sf"/>
</dbReference>
<dbReference type="SUPFAM" id="SSF55252">
    <property type="entry name" value="C-terminal domain of arginine repressor"/>
    <property type="match status" value="1"/>
</dbReference>
<evidence type="ECO:0000256" key="2">
    <source>
        <dbReference type="ARBA" id="ARBA00008316"/>
    </source>
</evidence>
<evidence type="ECO:0000313" key="12">
    <source>
        <dbReference type="EMBL" id="SFZ71149.1"/>
    </source>
</evidence>
<keyword evidence="7" id="KW-0028">Amino-acid biosynthesis</keyword>
<evidence type="ECO:0000256" key="5">
    <source>
        <dbReference type="ARBA" id="ARBA00023125"/>
    </source>
</evidence>
<dbReference type="NCBIfam" id="TIGR01529">
    <property type="entry name" value="argR_whole"/>
    <property type="match status" value="1"/>
</dbReference>
<dbReference type="GO" id="GO:0003677">
    <property type="term" value="F:DNA binding"/>
    <property type="evidence" value="ECO:0007669"/>
    <property type="project" value="UniProtKB-KW"/>
</dbReference>
<evidence type="ECO:0000256" key="7">
    <source>
        <dbReference type="HAMAP-Rule" id="MF_00173"/>
    </source>
</evidence>
<dbReference type="AlphaFoldDB" id="A0A1K2H679"/>
<feature type="domain" description="Arginine repressor C-terminal" evidence="10">
    <location>
        <begin position="88"/>
        <end position="152"/>
    </location>
</feature>
<accession>A0A1K2H679</accession>
<keyword evidence="6 7" id="KW-0804">Transcription</keyword>
<evidence type="ECO:0000259" key="10">
    <source>
        <dbReference type="Pfam" id="PF02863"/>
    </source>
</evidence>
<dbReference type="InterPro" id="IPR020900">
    <property type="entry name" value="Arg_repress_DNA-bd"/>
</dbReference>
<evidence type="ECO:0000313" key="11">
    <source>
        <dbReference type="EMBL" id="PCS00276.1"/>
    </source>
</evidence>
<dbReference type="Gene3D" id="3.30.1360.40">
    <property type="match status" value="1"/>
</dbReference>
<dbReference type="PANTHER" id="PTHR34471">
    <property type="entry name" value="ARGININE REPRESSOR"/>
    <property type="match status" value="1"/>
</dbReference>
<dbReference type="SUPFAM" id="SSF46785">
    <property type="entry name" value="Winged helix' DNA-binding domain"/>
    <property type="match status" value="1"/>
</dbReference>
<dbReference type="HAMAP" id="MF_00173">
    <property type="entry name" value="Arg_repressor"/>
    <property type="match status" value="1"/>
</dbReference>
<comment type="pathway">
    <text evidence="7">Amino-acid biosynthesis; L-arginine biosynthesis [regulation].</text>
</comment>
<dbReference type="InterPro" id="IPR036251">
    <property type="entry name" value="Arg_repress_C_sf"/>
</dbReference>
<gene>
    <name evidence="7" type="primary">argR</name>
    <name evidence="11" type="ORF">RR45_GL001243</name>
    <name evidence="12" type="ORF">SAMN02746068_00308</name>
</gene>
<dbReference type="Gene3D" id="1.10.10.10">
    <property type="entry name" value="Winged helix-like DNA-binding domain superfamily/Winged helix DNA-binding domain"/>
    <property type="match status" value="1"/>
</dbReference>
<keyword evidence="4 7" id="KW-0805">Transcription regulation</keyword>
<proteinExistence type="inferred from homology"/>
<dbReference type="UniPathway" id="UPA00068"/>
<keyword evidence="7" id="KW-0678">Repressor</keyword>
<comment type="subcellular location">
    <subcellularLocation>
        <location evidence="1 7">Cytoplasm</location>
    </subcellularLocation>
</comment>
<dbReference type="GO" id="GO:0034618">
    <property type="term" value="F:arginine binding"/>
    <property type="evidence" value="ECO:0007669"/>
    <property type="project" value="InterPro"/>
</dbReference>
<dbReference type="OrthoDB" id="9807089at2"/>
<keyword evidence="5 7" id="KW-0238">DNA-binding</keyword>
<sequence>MKKLERQKIIRQLIQNHKIETQEELSQRLSEKGITTTQATLSRDIRELGIIKNRYEEGSFYTVFDYEGELENTGLIRTAMSLMDTMSAYVISVSRAMFIIVVRTGLGEADLVADAIDTSNRSDVLGTIAGADTLLITCQDEASAAKFERDIQNAIQPH</sequence>